<comment type="caution">
    <text evidence="3">The sequence shown here is derived from an EMBL/GenBank/DDBJ whole genome shotgun (WGS) entry which is preliminary data.</text>
</comment>
<dbReference type="InterPro" id="IPR029055">
    <property type="entry name" value="Ntn_hydrolases_N"/>
</dbReference>
<dbReference type="HAMAP" id="MF_02036">
    <property type="entry name" value="EgtC"/>
    <property type="match status" value="1"/>
</dbReference>
<dbReference type="Gene3D" id="3.60.20.10">
    <property type="entry name" value="Glutamine Phosphoribosylpyrophosphate, subunit 1, domain 1"/>
    <property type="match status" value="1"/>
</dbReference>
<feature type="domain" description="Glutamine amidotransferase type-2" evidence="2">
    <location>
        <begin position="2"/>
        <end position="244"/>
    </location>
</feature>
<dbReference type="AlphaFoldDB" id="A0A917G0U3"/>
<dbReference type="EMBL" id="BMCU01000003">
    <property type="protein sequence ID" value="GGG16825.1"/>
    <property type="molecule type" value="Genomic_DNA"/>
</dbReference>
<dbReference type="Proteomes" id="UP000654257">
    <property type="component" value="Unassembled WGS sequence"/>
</dbReference>
<dbReference type="InterPro" id="IPR017932">
    <property type="entry name" value="GATase_2_dom"/>
</dbReference>
<organism evidence="3 4">
    <name type="scientific">Rhodococcoides trifolii</name>
    <dbReference type="NCBI Taxonomy" id="908250"/>
    <lineage>
        <taxon>Bacteria</taxon>
        <taxon>Bacillati</taxon>
        <taxon>Actinomycetota</taxon>
        <taxon>Actinomycetes</taxon>
        <taxon>Mycobacteriales</taxon>
        <taxon>Nocardiaceae</taxon>
        <taxon>Rhodococcoides</taxon>
    </lineage>
</organism>
<dbReference type="PANTHER" id="PTHR43187:SF2">
    <property type="entry name" value="GAMMA-GLUTAMYL-HERCYNYLCYSTEINE SULFOXIDE HYDROLASE"/>
    <property type="match status" value="1"/>
</dbReference>
<evidence type="ECO:0000256" key="1">
    <source>
        <dbReference type="HAMAP-Rule" id="MF_02036"/>
    </source>
</evidence>
<dbReference type="PANTHER" id="PTHR43187">
    <property type="entry name" value="GLUTAMINE AMIDOTRANSFERASE DUG3-RELATED"/>
    <property type="match status" value="1"/>
</dbReference>
<comment type="function">
    <text evidence="1">Catalyzes the hydrolysis of the gamma-glutamyl amide bond of hercynyl-gamma-L-glutamyl-L-cysteine sulfoxide to produce hercynylcysteine sulfoxide, a step in the biosynthesis pathway of ergothioneine.</text>
</comment>
<evidence type="ECO:0000313" key="4">
    <source>
        <dbReference type="Proteomes" id="UP000654257"/>
    </source>
</evidence>
<dbReference type="PROSITE" id="PS51278">
    <property type="entry name" value="GATASE_TYPE_2"/>
    <property type="match status" value="1"/>
</dbReference>
<evidence type="ECO:0000313" key="3">
    <source>
        <dbReference type="EMBL" id="GGG16825.1"/>
    </source>
</evidence>
<comment type="pathway">
    <text evidence="1">Amino-acid biosynthesis; ergothioneine biosynthesis.</text>
</comment>
<keyword evidence="4" id="KW-1185">Reference proteome</keyword>
<dbReference type="InterPro" id="IPR017808">
    <property type="entry name" value="EgtC"/>
</dbReference>
<accession>A0A917G0U3</accession>
<dbReference type="SUPFAM" id="SSF56235">
    <property type="entry name" value="N-terminal nucleophile aminohydrolases (Ntn hydrolases)"/>
    <property type="match status" value="1"/>
</dbReference>
<comment type="catalytic activity">
    <reaction evidence="1">
        <text>gamma-L-glutamyl-hercynylcysteine S-oxide + H2O = S-(hercyn-2-yl)-L-cysteine S-oxide + L-glutamate</text>
        <dbReference type="Rhea" id="RHEA:42684"/>
        <dbReference type="ChEBI" id="CHEBI:15377"/>
        <dbReference type="ChEBI" id="CHEBI:29985"/>
        <dbReference type="ChEBI" id="CHEBI:82703"/>
        <dbReference type="ChEBI" id="CHEBI:82706"/>
        <dbReference type="EC" id="3.5.1.118"/>
    </reaction>
</comment>
<keyword evidence="1 3" id="KW-0378">Hydrolase</keyword>
<dbReference type="RefSeq" id="WP_188545968.1">
    <property type="nucleotide sequence ID" value="NZ_BMCU01000003.1"/>
</dbReference>
<dbReference type="InterPro" id="IPR032889">
    <property type="entry name" value="EgtC_Actinobacteria"/>
</dbReference>
<dbReference type="EC" id="3.5.1.118" evidence="1"/>
<dbReference type="Pfam" id="PF13522">
    <property type="entry name" value="GATase_6"/>
    <property type="match status" value="1"/>
</dbReference>
<sequence length="244" mass="25940">MCRHLGYVGPPRSVAEVLTGQPHSLLTQSYAPTDMRRGGTVNADGFGAAWSAPDGSMVSYRNAMPMWTDPAVTDVLTQVTSTCVLGAVRSATVGMPIVRTANAPFVDGRFAFSHNGVVAEWPTSMAALAAQIPTEDLMTLEAPTDSASVWALLKVALREHGPGRALRTVATAVDSAAPNSRLNFLLGDGEALYATAVYHSLSVYSDDECVMVASEPLDFRPGWQSVPNRSFVTARIGNVDVQDL</sequence>
<reference evidence="3" key="2">
    <citation type="submission" date="2020-09" db="EMBL/GenBank/DDBJ databases">
        <authorList>
            <person name="Sun Q."/>
            <person name="Sedlacek I."/>
        </authorList>
    </citation>
    <scope>NUCLEOTIDE SEQUENCE</scope>
    <source>
        <strain evidence="3">CCM 7905</strain>
    </source>
</reference>
<reference evidence="3" key="1">
    <citation type="journal article" date="2014" name="Int. J. Syst. Evol. Microbiol.">
        <title>Complete genome sequence of Corynebacterium casei LMG S-19264T (=DSM 44701T), isolated from a smear-ripened cheese.</title>
        <authorList>
            <consortium name="US DOE Joint Genome Institute (JGI-PGF)"/>
            <person name="Walter F."/>
            <person name="Albersmeier A."/>
            <person name="Kalinowski J."/>
            <person name="Ruckert C."/>
        </authorList>
    </citation>
    <scope>NUCLEOTIDE SEQUENCE</scope>
    <source>
        <strain evidence="3">CCM 7905</strain>
    </source>
</reference>
<evidence type="ECO:0000259" key="2">
    <source>
        <dbReference type="PROSITE" id="PS51278"/>
    </source>
</evidence>
<dbReference type="GO" id="GO:0052699">
    <property type="term" value="P:ergothioneine biosynthetic process"/>
    <property type="evidence" value="ECO:0007669"/>
    <property type="project" value="UniProtKB-UniRule"/>
</dbReference>
<proteinExistence type="inferred from homology"/>
<dbReference type="CDD" id="cd01908">
    <property type="entry name" value="YafJ"/>
    <property type="match status" value="1"/>
</dbReference>
<protein>
    <recommendedName>
        <fullName evidence="1">Gamma-glutamyl-hercynylcysteine sulfoxide hydrolase</fullName>
        <ecNumber evidence="1">3.5.1.118</ecNumber>
    </recommendedName>
    <alternativeName>
        <fullName evidence="1">Gamma-glutamyl hercynylcysteine S-oxide hydrolase</fullName>
    </alternativeName>
</protein>
<dbReference type="InterPro" id="IPR052373">
    <property type="entry name" value="Gamma-glu_amide_hydrolase"/>
</dbReference>
<name>A0A917G0U3_9NOCA</name>
<dbReference type="NCBIfam" id="TIGR03442">
    <property type="entry name" value="ergothioneine biosynthesis protein EgtC"/>
    <property type="match status" value="1"/>
</dbReference>
<dbReference type="GO" id="GO:0016811">
    <property type="term" value="F:hydrolase activity, acting on carbon-nitrogen (but not peptide) bonds, in linear amides"/>
    <property type="evidence" value="ECO:0007669"/>
    <property type="project" value="UniProtKB-UniRule"/>
</dbReference>
<keyword evidence="1" id="KW-0315">Glutamine amidotransferase</keyword>
<gene>
    <name evidence="1 3" type="primary">egtC</name>
    <name evidence="3" type="ORF">GCM10007304_33710</name>
</gene>